<sequence>MACCYASSKIAQGSWCGILIWGKRGGSNPDTVSNVMTVTDRRRVLGFELYEFNSSSWKVLDDVTPHWDILSDVRSVSLKGNAYFTAHKNTREEWRETRRFLCFDFTTERFGPLLPLPFQSEQGGLFTSLSVVREEQLAVSYQHRVSRETVEISVTDKIGPHVVSWTKFLRLVTSFCVQPYSGSFFVEEEKKTAVFFVLESVNACCYQTAHLIGQDGYFKSLRIREAPYPGNDFYPRIRYCAPLVCASYLPSLVQLQIKQPTVLMERM</sequence>
<dbReference type="Pfam" id="PF07734">
    <property type="entry name" value="FBA_1"/>
    <property type="match status" value="1"/>
</dbReference>
<gene>
    <name evidence="2" type="ORF">Bca52824_028954</name>
</gene>
<dbReference type="EMBL" id="JAAMPC010000006">
    <property type="protein sequence ID" value="KAG2309206.1"/>
    <property type="molecule type" value="Genomic_DNA"/>
</dbReference>
<keyword evidence="3" id="KW-1185">Reference proteome</keyword>
<protein>
    <recommendedName>
        <fullName evidence="1">F-box associated beta-propeller type 1 domain-containing protein</fullName>
    </recommendedName>
</protein>
<proteinExistence type="predicted"/>
<reference evidence="2 3" key="1">
    <citation type="submission" date="2020-02" db="EMBL/GenBank/DDBJ databases">
        <authorList>
            <person name="Ma Q."/>
            <person name="Huang Y."/>
            <person name="Song X."/>
            <person name="Pei D."/>
        </authorList>
    </citation>
    <scope>NUCLEOTIDE SEQUENCE [LARGE SCALE GENOMIC DNA]</scope>
    <source>
        <strain evidence="2">Sxm20200214</strain>
        <tissue evidence="2">Leaf</tissue>
    </source>
</reference>
<feature type="domain" description="F-box associated beta-propeller type 1" evidence="1">
    <location>
        <begin position="41"/>
        <end position="255"/>
    </location>
</feature>
<evidence type="ECO:0000313" key="2">
    <source>
        <dbReference type="EMBL" id="KAG2309206.1"/>
    </source>
</evidence>
<dbReference type="AlphaFoldDB" id="A0A8X7VDD5"/>
<evidence type="ECO:0000259" key="1">
    <source>
        <dbReference type="Pfam" id="PF07734"/>
    </source>
</evidence>
<organism evidence="2 3">
    <name type="scientific">Brassica carinata</name>
    <name type="common">Ethiopian mustard</name>
    <name type="synonym">Abyssinian cabbage</name>
    <dbReference type="NCBI Taxonomy" id="52824"/>
    <lineage>
        <taxon>Eukaryota</taxon>
        <taxon>Viridiplantae</taxon>
        <taxon>Streptophyta</taxon>
        <taxon>Embryophyta</taxon>
        <taxon>Tracheophyta</taxon>
        <taxon>Spermatophyta</taxon>
        <taxon>Magnoliopsida</taxon>
        <taxon>eudicotyledons</taxon>
        <taxon>Gunneridae</taxon>
        <taxon>Pentapetalae</taxon>
        <taxon>rosids</taxon>
        <taxon>malvids</taxon>
        <taxon>Brassicales</taxon>
        <taxon>Brassicaceae</taxon>
        <taxon>Brassiceae</taxon>
        <taxon>Brassica</taxon>
    </lineage>
</organism>
<comment type="caution">
    <text evidence="2">The sequence shown here is derived from an EMBL/GenBank/DDBJ whole genome shotgun (WGS) entry which is preliminary data.</text>
</comment>
<dbReference type="OrthoDB" id="1027596at2759"/>
<accession>A0A8X7VDD5</accession>
<dbReference type="Proteomes" id="UP000886595">
    <property type="component" value="Unassembled WGS sequence"/>
</dbReference>
<dbReference type="InterPro" id="IPR006527">
    <property type="entry name" value="F-box-assoc_dom_typ1"/>
</dbReference>
<name>A0A8X7VDD5_BRACI</name>
<dbReference type="InterPro" id="IPR017451">
    <property type="entry name" value="F-box-assoc_interact_dom"/>
</dbReference>
<dbReference type="NCBIfam" id="TIGR01640">
    <property type="entry name" value="F_box_assoc_1"/>
    <property type="match status" value="1"/>
</dbReference>
<evidence type="ECO:0000313" key="3">
    <source>
        <dbReference type="Proteomes" id="UP000886595"/>
    </source>
</evidence>